<sequence length="147" mass="15560">MNTTPSRTATGRRPFAQPKRGRQHSMTGLWAAVGLVLALAMATPVFAGDDGPRFILGMDDIPLMPVLTPMPGAGMVFDSPAGRLVEAYATGTVSASQVLSFYRDTLPQLGWQVHGPHSFVRDGEILDLDFTGGSSTLTVRFSLAPGG</sequence>
<dbReference type="KEGG" id="rpm:RSPPHO_01358"/>
<dbReference type="eggNOG" id="ENOG503318F">
    <property type="taxonomic scope" value="Bacteria"/>
</dbReference>
<name>H6SJ19_PARPM</name>
<gene>
    <name evidence="2" type="ORF">RSPPHO_01358</name>
</gene>
<dbReference type="EMBL" id="HE663493">
    <property type="protein sequence ID" value="CCG07984.1"/>
    <property type="molecule type" value="Genomic_DNA"/>
</dbReference>
<dbReference type="Proteomes" id="UP000033220">
    <property type="component" value="Chromosome DSM 122"/>
</dbReference>
<protein>
    <submittedName>
        <fullName evidence="2">Uncharacterized protein</fullName>
    </submittedName>
</protein>
<evidence type="ECO:0000313" key="2">
    <source>
        <dbReference type="EMBL" id="CCG07984.1"/>
    </source>
</evidence>
<dbReference type="AlphaFoldDB" id="H6SJ19"/>
<feature type="region of interest" description="Disordered" evidence="1">
    <location>
        <begin position="1"/>
        <end position="23"/>
    </location>
</feature>
<dbReference type="PATRIC" id="fig|1150469.3.peg.1534"/>
<evidence type="ECO:0000256" key="1">
    <source>
        <dbReference type="SAM" id="MobiDB-lite"/>
    </source>
</evidence>
<dbReference type="HOGENOM" id="CLU_153665_0_0_5"/>
<accession>H6SJ19</accession>
<organism evidence="2 3">
    <name type="scientific">Pararhodospirillum photometricum DSM 122</name>
    <dbReference type="NCBI Taxonomy" id="1150469"/>
    <lineage>
        <taxon>Bacteria</taxon>
        <taxon>Pseudomonadati</taxon>
        <taxon>Pseudomonadota</taxon>
        <taxon>Alphaproteobacteria</taxon>
        <taxon>Rhodospirillales</taxon>
        <taxon>Rhodospirillaceae</taxon>
        <taxon>Pararhodospirillum</taxon>
    </lineage>
</organism>
<keyword evidence="3" id="KW-1185">Reference proteome</keyword>
<reference evidence="2 3" key="1">
    <citation type="submission" date="2012-02" db="EMBL/GenBank/DDBJ databases">
        <title>Shotgun genome sequence of Phaeospirillum photometricum DSM 122.</title>
        <authorList>
            <person name="Duquesne K."/>
            <person name="Sturgis J."/>
        </authorList>
    </citation>
    <scope>NUCLEOTIDE SEQUENCE [LARGE SCALE GENOMIC DNA]</scope>
    <source>
        <strain evidence="3">DSM122</strain>
    </source>
</reference>
<dbReference type="STRING" id="1150469.RSPPHO_01358"/>
<evidence type="ECO:0000313" key="3">
    <source>
        <dbReference type="Proteomes" id="UP000033220"/>
    </source>
</evidence>
<proteinExistence type="predicted"/>